<comment type="caution">
    <text evidence="1">The sequence shown here is derived from an EMBL/GenBank/DDBJ whole genome shotgun (WGS) entry which is preliminary data.</text>
</comment>
<evidence type="ECO:0000313" key="1">
    <source>
        <dbReference type="EMBL" id="MCI71262.1"/>
    </source>
</evidence>
<evidence type="ECO:0000313" key="2">
    <source>
        <dbReference type="Proteomes" id="UP000265520"/>
    </source>
</evidence>
<reference evidence="1 2" key="1">
    <citation type="journal article" date="2018" name="Front. Plant Sci.">
        <title>Red Clover (Trifolium pratense) and Zigzag Clover (T. medium) - A Picture of Genomic Similarities and Differences.</title>
        <authorList>
            <person name="Dluhosova J."/>
            <person name="Istvanek J."/>
            <person name="Nedelnik J."/>
            <person name="Repkova J."/>
        </authorList>
    </citation>
    <scope>NUCLEOTIDE SEQUENCE [LARGE SCALE GENOMIC DNA]</scope>
    <source>
        <strain evidence="2">cv. 10/8</strain>
        <tissue evidence="1">Leaf</tissue>
    </source>
</reference>
<feature type="non-terminal residue" evidence="1">
    <location>
        <position position="1"/>
    </location>
</feature>
<name>A0A392UCY8_9FABA</name>
<dbReference type="Proteomes" id="UP000265520">
    <property type="component" value="Unassembled WGS sequence"/>
</dbReference>
<keyword evidence="2" id="KW-1185">Reference proteome</keyword>
<organism evidence="1 2">
    <name type="scientific">Trifolium medium</name>
    <dbReference type="NCBI Taxonomy" id="97028"/>
    <lineage>
        <taxon>Eukaryota</taxon>
        <taxon>Viridiplantae</taxon>
        <taxon>Streptophyta</taxon>
        <taxon>Embryophyta</taxon>
        <taxon>Tracheophyta</taxon>
        <taxon>Spermatophyta</taxon>
        <taxon>Magnoliopsida</taxon>
        <taxon>eudicotyledons</taxon>
        <taxon>Gunneridae</taxon>
        <taxon>Pentapetalae</taxon>
        <taxon>rosids</taxon>
        <taxon>fabids</taxon>
        <taxon>Fabales</taxon>
        <taxon>Fabaceae</taxon>
        <taxon>Papilionoideae</taxon>
        <taxon>50 kb inversion clade</taxon>
        <taxon>NPAAA clade</taxon>
        <taxon>Hologalegina</taxon>
        <taxon>IRL clade</taxon>
        <taxon>Trifolieae</taxon>
        <taxon>Trifolium</taxon>
    </lineage>
</organism>
<accession>A0A392UCY8</accession>
<sequence>VVDDVWGIDKAIGVKFNGENVNRFSALVRAGKGKQAQTGAAREEQGCQ</sequence>
<protein>
    <recommendedName>
        <fullName evidence="3">Sulfate transporter</fullName>
    </recommendedName>
</protein>
<dbReference type="EMBL" id="LXQA010793056">
    <property type="protein sequence ID" value="MCI71262.1"/>
    <property type="molecule type" value="Genomic_DNA"/>
</dbReference>
<proteinExistence type="predicted"/>
<evidence type="ECO:0008006" key="3">
    <source>
        <dbReference type="Google" id="ProtNLM"/>
    </source>
</evidence>
<dbReference type="AlphaFoldDB" id="A0A392UCY8"/>